<keyword evidence="4" id="KW-1185">Reference proteome</keyword>
<dbReference type="Proteomes" id="UP000436088">
    <property type="component" value="Unassembled WGS sequence"/>
</dbReference>
<evidence type="ECO:0000313" key="4">
    <source>
        <dbReference type="Proteomes" id="UP000436088"/>
    </source>
</evidence>
<protein>
    <submittedName>
        <fullName evidence="3">Uncharacterized protein</fullName>
    </submittedName>
</protein>
<sequence>MKIVPFVLVLLLVSLVSTEFAAVEGRPLRSSTTAKDNDEAVGARVPISANNSRSGNSFRSLAFKLASGPSKKGPGH</sequence>
<gene>
    <name evidence="3" type="ORF">F3Y22_tig00004620pilonHSYRG00059</name>
</gene>
<organism evidence="3 4">
    <name type="scientific">Hibiscus syriacus</name>
    <name type="common">Rose of Sharon</name>
    <dbReference type="NCBI Taxonomy" id="106335"/>
    <lineage>
        <taxon>Eukaryota</taxon>
        <taxon>Viridiplantae</taxon>
        <taxon>Streptophyta</taxon>
        <taxon>Embryophyta</taxon>
        <taxon>Tracheophyta</taxon>
        <taxon>Spermatophyta</taxon>
        <taxon>Magnoliopsida</taxon>
        <taxon>eudicotyledons</taxon>
        <taxon>Gunneridae</taxon>
        <taxon>Pentapetalae</taxon>
        <taxon>rosids</taxon>
        <taxon>malvids</taxon>
        <taxon>Malvales</taxon>
        <taxon>Malvaceae</taxon>
        <taxon>Malvoideae</taxon>
        <taxon>Hibiscus</taxon>
    </lineage>
</organism>
<evidence type="ECO:0000256" key="2">
    <source>
        <dbReference type="SAM" id="SignalP"/>
    </source>
</evidence>
<evidence type="ECO:0000313" key="3">
    <source>
        <dbReference type="EMBL" id="KAE8728318.1"/>
    </source>
</evidence>
<feature type="signal peptide" evidence="2">
    <location>
        <begin position="1"/>
        <end position="25"/>
    </location>
</feature>
<keyword evidence="2" id="KW-0732">Signal</keyword>
<name>A0A6A3CM86_HIBSY</name>
<dbReference type="AlphaFoldDB" id="A0A6A3CM86"/>
<dbReference type="EMBL" id="VEPZ02000269">
    <property type="protein sequence ID" value="KAE8728318.1"/>
    <property type="molecule type" value="Genomic_DNA"/>
</dbReference>
<proteinExistence type="predicted"/>
<feature type="region of interest" description="Disordered" evidence="1">
    <location>
        <begin position="28"/>
        <end position="55"/>
    </location>
</feature>
<accession>A0A6A3CM86</accession>
<reference evidence="3" key="1">
    <citation type="submission" date="2019-09" db="EMBL/GenBank/DDBJ databases">
        <title>Draft genome information of white flower Hibiscus syriacus.</title>
        <authorList>
            <person name="Kim Y.-M."/>
        </authorList>
    </citation>
    <scope>NUCLEOTIDE SEQUENCE [LARGE SCALE GENOMIC DNA]</scope>
    <source>
        <strain evidence="3">YM2019G1</strain>
    </source>
</reference>
<comment type="caution">
    <text evidence="3">The sequence shown here is derived from an EMBL/GenBank/DDBJ whole genome shotgun (WGS) entry which is preliminary data.</text>
</comment>
<feature type="chain" id="PRO_5025375515" evidence="2">
    <location>
        <begin position="26"/>
        <end position="76"/>
    </location>
</feature>
<evidence type="ECO:0000256" key="1">
    <source>
        <dbReference type="SAM" id="MobiDB-lite"/>
    </source>
</evidence>